<dbReference type="PANTHER" id="PTHR33132">
    <property type="entry name" value="OSJNBB0118P14.9 PROTEIN"/>
    <property type="match status" value="1"/>
</dbReference>
<dbReference type="Proteomes" id="UP000652761">
    <property type="component" value="Unassembled WGS sequence"/>
</dbReference>
<gene>
    <name evidence="2" type="ORF">Taro_053185</name>
</gene>
<feature type="region of interest" description="Disordered" evidence="1">
    <location>
        <begin position="87"/>
        <end position="108"/>
    </location>
</feature>
<evidence type="ECO:0000313" key="3">
    <source>
        <dbReference type="Proteomes" id="UP000652761"/>
    </source>
</evidence>
<dbReference type="OrthoDB" id="638181at2759"/>
<comment type="caution">
    <text evidence="2">The sequence shown here is derived from an EMBL/GenBank/DDBJ whole genome shotgun (WGS) entry which is preliminary data.</text>
</comment>
<keyword evidence="3" id="KW-1185">Reference proteome</keyword>
<evidence type="ECO:0000313" key="2">
    <source>
        <dbReference type="EMBL" id="MQM20169.1"/>
    </source>
</evidence>
<proteinExistence type="predicted"/>
<name>A0A843XKJ1_COLES</name>
<dbReference type="AlphaFoldDB" id="A0A843XKJ1"/>
<accession>A0A843XKJ1</accession>
<organism evidence="2 3">
    <name type="scientific">Colocasia esculenta</name>
    <name type="common">Wild taro</name>
    <name type="synonym">Arum esculentum</name>
    <dbReference type="NCBI Taxonomy" id="4460"/>
    <lineage>
        <taxon>Eukaryota</taxon>
        <taxon>Viridiplantae</taxon>
        <taxon>Streptophyta</taxon>
        <taxon>Embryophyta</taxon>
        <taxon>Tracheophyta</taxon>
        <taxon>Spermatophyta</taxon>
        <taxon>Magnoliopsida</taxon>
        <taxon>Liliopsida</taxon>
        <taxon>Araceae</taxon>
        <taxon>Aroideae</taxon>
        <taxon>Colocasieae</taxon>
        <taxon>Colocasia</taxon>
    </lineage>
</organism>
<evidence type="ECO:0000256" key="1">
    <source>
        <dbReference type="SAM" id="MobiDB-lite"/>
    </source>
</evidence>
<dbReference type="PANTHER" id="PTHR33132:SF142">
    <property type="entry name" value="SERINE-RICH PROTEIN-LIKE PROTEIN"/>
    <property type="match status" value="1"/>
</dbReference>
<reference evidence="2" key="1">
    <citation type="submission" date="2017-07" db="EMBL/GenBank/DDBJ databases">
        <title>Taro Niue Genome Assembly and Annotation.</title>
        <authorList>
            <person name="Atibalentja N."/>
            <person name="Keating K."/>
            <person name="Fields C.J."/>
        </authorList>
    </citation>
    <scope>NUCLEOTIDE SEQUENCE</scope>
    <source>
        <strain evidence="2">Niue_2</strain>
        <tissue evidence="2">Leaf</tissue>
    </source>
</reference>
<sequence length="108" mass="11068">MAADAPAKPRGRACLCAPTTHPGSFRCSLHRGCRRIPAQPSGAAACGGTGGQAEAKAAAAAAKAKSMKALLMQIIGPSRQDLCRRRNFQPRPTRFGSATGGDHSVAVV</sequence>
<dbReference type="EMBL" id="NMUH01009550">
    <property type="protein sequence ID" value="MQM20169.1"/>
    <property type="molecule type" value="Genomic_DNA"/>
</dbReference>
<protein>
    <submittedName>
        <fullName evidence="2">Uncharacterized protein</fullName>
    </submittedName>
</protein>